<organism evidence="1 2">
    <name type="scientific">Habropoda laboriosa</name>
    <dbReference type="NCBI Taxonomy" id="597456"/>
    <lineage>
        <taxon>Eukaryota</taxon>
        <taxon>Metazoa</taxon>
        <taxon>Ecdysozoa</taxon>
        <taxon>Arthropoda</taxon>
        <taxon>Hexapoda</taxon>
        <taxon>Insecta</taxon>
        <taxon>Pterygota</taxon>
        <taxon>Neoptera</taxon>
        <taxon>Endopterygota</taxon>
        <taxon>Hymenoptera</taxon>
        <taxon>Apocrita</taxon>
        <taxon>Aculeata</taxon>
        <taxon>Apoidea</taxon>
        <taxon>Anthophila</taxon>
        <taxon>Apidae</taxon>
        <taxon>Habropoda</taxon>
    </lineage>
</organism>
<dbReference type="Proteomes" id="UP000053825">
    <property type="component" value="Unassembled WGS sequence"/>
</dbReference>
<protein>
    <submittedName>
        <fullName evidence="1">Uncharacterized protein</fullName>
    </submittedName>
</protein>
<gene>
    <name evidence="1" type="ORF">WH47_02639</name>
</gene>
<dbReference type="EMBL" id="KQ414705">
    <property type="protein sequence ID" value="KOC63130.1"/>
    <property type="molecule type" value="Genomic_DNA"/>
</dbReference>
<evidence type="ECO:0000313" key="2">
    <source>
        <dbReference type="Proteomes" id="UP000053825"/>
    </source>
</evidence>
<evidence type="ECO:0000313" key="1">
    <source>
        <dbReference type="EMBL" id="KOC63130.1"/>
    </source>
</evidence>
<reference evidence="1 2" key="1">
    <citation type="submission" date="2015-07" db="EMBL/GenBank/DDBJ databases">
        <title>The genome of Habropoda laboriosa.</title>
        <authorList>
            <person name="Pan H."/>
            <person name="Kapheim K."/>
        </authorList>
    </citation>
    <scope>NUCLEOTIDE SEQUENCE [LARGE SCALE GENOMIC DNA]</scope>
    <source>
        <strain evidence="1">0110345459</strain>
    </source>
</reference>
<accession>A0A0L7QX11</accession>
<proteinExistence type="predicted"/>
<name>A0A0L7QX11_9HYME</name>
<sequence length="50" mass="5651">MVGEGVDNAGALEQRTKEYSAKEKVFNILGHWLLNASTIRTRMLVYLRLG</sequence>
<dbReference type="AlphaFoldDB" id="A0A0L7QX11"/>
<keyword evidence="2" id="KW-1185">Reference proteome</keyword>